<dbReference type="GO" id="GO:0046872">
    <property type="term" value="F:metal ion binding"/>
    <property type="evidence" value="ECO:0007669"/>
    <property type="project" value="UniProtKB-KW"/>
</dbReference>
<dbReference type="CDD" id="cd08071">
    <property type="entry name" value="MPN_DUF2466"/>
    <property type="match status" value="1"/>
</dbReference>
<comment type="similarity">
    <text evidence="1 7">Belongs to the UPF0758 family.</text>
</comment>
<dbReference type="STRING" id="1423775.FD03_GL002149"/>
<dbReference type="InterPro" id="IPR046778">
    <property type="entry name" value="UPF0758_N"/>
</dbReference>
<dbReference type="RefSeq" id="WP_235700550.1">
    <property type="nucleotide sequence ID" value="NZ_AZDZ01000003.1"/>
</dbReference>
<evidence type="ECO:0000256" key="1">
    <source>
        <dbReference type="ARBA" id="ARBA00010243"/>
    </source>
</evidence>
<dbReference type="Proteomes" id="UP000051248">
    <property type="component" value="Unassembled WGS sequence"/>
</dbReference>
<dbReference type="Pfam" id="PF04002">
    <property type="entry name" value="RadC"/>
    <property type="match status" value="1"/>
</dbReference>
<dbReference type="Gene3D" id="3.40.140.10">
    <property type="entry name" value="Cytidine Deaminase, domain 2"/>
    <property type="match status" value="1"/>
</dbReference>
<dbReference type="InterPro" id="IPR037518">
    <property type="entry name" value="MPN"/>
</dbReference>
<evidence type="ECO:0000313" key="10">
    <source>
        <dbReference type="Proteomes" id="UP000051248"/>
    </source>
</evidence>
<comment type="caution">
    <text evidence="9">The sequence shown here is derived from an EMBL/GenBank/DDBJ whole genome shotgun (WGS) entry which is preliminary data.</text>
</comment>
<dbReference type="PROSITE" id="PS01302">
    <property type="entry name" value="UPF0758"/>
    <property type="match status" value="1"/>
</dbReference>
<dbReference type="InterPro" id="IPR025657">
    <property type="entry name" value="RadC_JAB"/>
</dbReference>
<dbReference type="PANTHER" id="PTHR30471">
    <property type="entry name" value="DNA REPAIR PROTEIN RADC"/>
    <property type="match status" value="1"/>
</dbReference>
<dbReference type="NCBIfam" id="TIGR00608">
    <property type="entry name" value="radc"/>
    <property type="match status" value="1"/>
</dbReference>
<dbReference type="GO" id="GO:0008237">
    <property type="term" value="F:metallopeptidase activity"/>
    <property type="evidence" value="ECO:0007669"/>
    <property type="project" value="UniProtKB-KW"/>
</dbReference>
<gene>
    <name evidence="9" type="ORF">FD03_GL002149</name>
</gene>
<dbReference type="PATRIC" id="fig|1423775.4.peg.2184"/>
<protein>
    <recommendedName>
        <fullName evidence="8">MPN domain-containing protein</fullName>
    </recommendedName>
</protein>
<keyword evidence="5" id="KW-0862">Zinc</keyword>
<dbReference type="InterPro" id="IPR020891">
    <property type="entry name" value="UPF0758_CS"/>
</dbReference>
<dbReference type="eggNOG" id="COG2003">
    <property type="taxonomic scope" value="Bacteria"/>
</dbReference>
<dbReference type="NCBIfam" id="NF000642">
    <property type="entry name" value="PRK00024.1"/>
    <property type="match status" value="1"/>
</dbReference>
<dbReference type="PROSITE" id="PS50249">
    <property type="entry name" value="MPN"/>
    <property type="match status" value="1"/>
</dbReference>
<keyword evidence="3" id="KW-0479">Metal-binding</keyword>
<proteinExistence type="inferred from homology"/>
<evidence type="ECO:0000256" key="4">
    <source>
        <dbReference type="ARBA" id="ARBA00022801"/>
    </source>
</evidence>
<evidence type="ECO:0000256" key="3">
    <source>
        <dbReference type="ARBA" id="ARBA00022723"/>
    </source>
</evidence>
<keyword evidence="10" id="KW-1185">Reference proteome</keyword>
<dbReference type="GO" id="GO:0006508">
    <property type="term" value="P:proteolysis"/>
    <property type="evidence" value="ECO:0007669"/>
    <property type="project" value="UniProtKB-KW"/>
</dbReference>
<keyword evidence="6" id="KW-0482">Metalloprotease</keyword>
<keyword evidence="4" id="KW-0378">Hydrolase</keyword>
<evidence type="ECO:0000256" key="7">
    <source>
        <dbReference type="RuleBase" id="RU003797"/>
    </source>
</evidence>
<evidence type="ECO:0000256" key="2">
    <source>
        <dbReference type="ARBA" id="ARBA00022670"/>
    </source>
</evidence>
<dbReference type="PANTHER" id="PTHR30471:SF3">
    <property type="entry name" value="UPF0758 PROTEIN YEES-RELATED"/>
    <property type="match status" value="1"/>
</dbReference>
<evidence type="ECO:0000313" key="9">
    <source>
        <dbReference type="EMBL" id="KRK80719.1"/>
    </source>
</evidence>
<sequence length="211" mass="23426">MVNLRERITKNGIKSLETKELIAVILGRGTKGNNVVELADKIVFESQNLNLDMKQLIAYKGIGIAQACKILAAFELGQRKLEADSLLSQIVDLSSLSEHLIKKIGNSPQEKLVAVYLDNSYHVIAEKIIFVGTTDAATVHPRDIIREGLYVAATQIVIAHNHPSGRLEPSENDKNFSLRLFKCCQLMGINLIDHVIVTKKAYSSMKSQKFI</sequence>
<evidence type="ECO:0000256" key="5">
    <source>
        <dbReference type="ARBA" id="ARBA00022833"/>
    </source>
</evidence>
<feature type="domain" description="MPN" evidence="8">
    <location>
        <begin position="86"/>
        <end position="211"/>
    </location>
</feature>
<dbReference type="Pfam" id="PF20582">
    <property type="entry name" value="UPF0758_N"/>
    <property type="match status" value="1"/>
</dbReference>
<evidence type="ECO:0000259" key="8">
    <source>
        <dbReference type="PROSITE" id="PS50249"/>
    </source>
</evidence>
<dbReference type="AlphaFoldDB" id="A0A0R1KAN0"/>
<accession>A0A0R1KAN0</accession>
<reference evidence="9 10" key="1">
    <citation type="journal article" date="2015" name="Genome Announc.">
        <title>Expanding the biotechnology potential of lactobacilli through comparative genomics of 213 strains and associated genera.</title>
        <authorList>
            <person name="Sun Z."/>
            <person name="Harris H.M."/>
            <person name="McCann A."/>
            <person name="Guo C."/>
            <person name="Argimon S."/>
            <person name="Zhang W."/>
            <person name="Yang X."/>
            <person name="Jeffery I.B."/>
            <person name="Cooney J.C."/>
            <person name="Kagawa T.F."/>
            <person name="Liu W."/>
            <person name="Song Y."/>
            <person name="Salvetti E."/>
            <person name="Wrobel A."/>
            <person name="Rasinkangas P."/>
            <person name="Parkhill J."/>
            <person name="Rea M.C."/>
            <person name="O'Sullivan O."/>
            <person name="Ritari J."/>
            <person name="Douillard F.P."/>
            <person name="Paul Ross R."/>
            <person name="Yang R."/>
            <person name="Briner A.E."/>
            <person name="Felis G.E."/>
            <person name="de Vos W.M."/>
            <person name="Barrangou R."/>
            <person name="Klaenhammer T.R."/>
            <person name="Caufield P.W."/>
            <person name="Cui Y."/>
            <person name="Zhang H."/>
            <person name="O'Toole P.W."/>
        </authorList>
    </citation>
    <scope>NUCLEOTIDE SEQUENCE [LARGE SCALE GENOMIC DNA]</scope>
    <source>
        <strain evidence="9 10">DSM 19682</strain>
    </source>
</reference>
<name>A0A0R1KAN0_9LACO</name>
<keyword evidence="2" id="KW-0645">Protease</keyword>
<organism evidence="9 10">
    <name type="scientific">Companilactobacillus nodensis DSM 19682 = JCM 14932 = NBRC 107160</name>
    <dbReference type="NCBI Taxonomy" id="1423775"/>
    <lineage>
        <taxon>Bacteria</taxon>
        <taxon>Bacillati</taxon>
        <taxon>Bacillota</taxon>
        <taxon>Bacilli</taxon>
        <taxon>Lactobacillales</taxon>
        <taxon>Lactobacillaceae</taxon>
        <taxon>Companilactobacillus</taxon>
    </lineage>
</organism>
<dbReference type="EMBL" id="AZDZ01000003">
    <property type="protein sequence ID" value="KRK80719.1"/>
    <property type="molecule type" value="Genomic_DNA"/>
</dbReference>
<dbReference type="InterPro" id="IPR001405">
    <property type="entry name" value="UPF0758"/>
</dbReference>
<evidence type="ECO:0000256" key="6">
    <source>
        <dbReference type="ARBA" id="ARBA00023049"/>
    </source>
</evidence>